<evidence type="ECO:0000313" key="1">
    <source>
        <dbReference type="EMBL" id="MBX54229.1"/>
    </source>
</evidence>
<proteinExistence type="predicted"/>
<name>A0A2P2PHS7_RHIMU</name>
<reference evidence="1" key="1">
    <citation type="submission" date="2018-02" db="EMBL/GenBank/DDBJ databases">
        <title>Rhizophora mucronata_Transcriptome.</title>
        <authorList>
            <person name="Meera S.P."/>
            <person name="Sreeshan A."/>
            <person name="Augustine A."/>
        </authorList>
    </citation>
    <scope>NUCLEOTIDE SEQUENCE</scope>
    <source>
        <tissue evidence="1">Leaf</tissue>
    </source>
</reference>
<organism evidence="1">
    <name type="scientific">Rhizophora mucronata</name>
    <name type="common">Asiatic mangrove</name>
    <dbReference type="NCBI Taxonomy" id="61149"/>
    <lineage>
        <taxon>Eukaryota</taxon>
        <taxon>Viridiplantae</taxon>
        <taxon>Streptophyta</taxon>
        <taxon>Embryophyta</taxon>
        <taxon>Tracheophyta</taxon>
        <taxon>Spermatophyta</taxon>
        <taxon>Magnoliopsida</taxon>
        <taxon>eudicotyledons</taxon>
        <taxon>Gunneridae</taxon>
        <taxon>Pentapetalae</taxon>
        <taxon>rosids</taxon>
        <taxon>fabids</taxon>
        <taxon>Malpighiales</taxon>
        <taxon>Rhizophoraceae</taxon>
        <taxon>Rhizophora</taxon>
    </lineage>
</organism>
<accession>A0A2P2PHS7</accession>
<sequence>MQFTTLPS</sequence>
<dbReference type="EMBL" id="GGEC01073745">
    <property type="protein sequence ID" value="MBX54229.1"/>
    <property type="molecule type" value="Transcribed_RNA"/>
</dbReference>
<protein>
    <submittedName>
        <fullName evidence="1">Uncharacterized protein</fullName>
    </submittedName>
</protein>